<accession>A0A540M1V7</accession>
<dbReference type="EMBL" id="VIEB01000387">
    <property type="protein sequence ID" value="TQD92737.1"/>
    <property type="molecule type" value="Genomic_DNA"/>
</dbReference>
<proteinExistence type="predicted"/>
<reference evidence="1 2" key="1">
    <citation type="journal article" date="2019" name="G3 (Bethesda)">
        <title>Sequencing of a Wild Apple (Malus baccata) Genome Unravels the Differences Between Cultivated and Wild Apple Species Regarding Disease Resistance and Cold Tolerance.</title>
        <authorList>
            <person name="Chen X."/>
        </authorList>
    </citation>
    <scope>NUCLEOTIDE SEQUENCE [LARGE SCALE GENOMIC DNA]</scope>
    <source>
        <strain evidence="2">cv. Shandingzi</strain>
        <tissue evidence="1">Leaves</tissue>
    </source>
</reference>
<dbReference type="AlphaFoldDB" id="A0A540M1V7"/>
<keyword evidence="2" id="KW-1185">Reference proteome</keyword>
<evidence type="ECO:0000313" key="1">
    <source>
        <dbReference type="EMBL" id="TQD92737.1"/>
    </source>
</evidence>
<protein>
    <submittedName>
        <fullName evidence="1">Uncharacterized protein</fullName>
    </submittedName>
</protein>
<dbReference type="Proteomes" id="UP000315295">
    <property type="component" value="Unassembled WGS sequence"/>
</dbReference>
<gene>
    <name evidence="1" type="ORF">C1H46_021662</name>
</gene>
<sequence>MDALPTPADFKLNDILLEFVSGLGFVCAEVAKVETQKTKIEFVSISCPDLVCKNLSFVEPSLPPKHLRSNPALPTHNPTLSFVIEGRLHLPTHRSRLAPPFSPGYHGCT</sequence>
<comment type="caution">
    <text evidence="1">The sequence shown here is derived from an EMBL/GenBank/DDBJ whole genome shotgun (WGS) entry which is preliminary data.</text>
</comment>
<organism evidence="1 2">
    <name type="scientific">Malus baccata</name>
    <name type="common">Siberian crab apple</name>
    <name type="synonym">Pyrus baccata</name>
    <dbReference type="NCBI Taxonomy" id="106549"/>
    <lineage>
        <taxon>Eukaryota</taxon>
        <taxon>Viridiplantae</taxon>
        <taxon>Streptophyta</taxon>
        <taxon>Embryophyta</taxon>
        <taxon>Tracheophyta</taxon>
        <taxon>Spermatophyta</taxon>
        <taxon>Magnoliopsida</taxon>
        <taxon>eudicotyledons</taxon>
        <taxon>Gunneridae</taxon>
        <taxon>Pentapetalae</taxon>
        <taxon>rosids</taxon>
        <taxon>fabids</taxon>
        <taxon>Rosales</taxon>
        <taxon>Rosaceae</taxon>
        <taxon>Amygdaloideae</taxon>
        <taxon>Maleae</taxon>
        <taxon>Malus</taxon>
    </lineage>
</organism>
<evidence type="ECO:0000313" key="2">
    <source>
        <dbReference type="Proteomes" id="UP000315295"/>
    </source>
</evidence>
<name>A0A540M1V7_MALBA</name>